<name>A0AAD8YLQ8_9STRA</name>
<dbReference type="EMBL" id="JATAAI010000001">
    <property type="protein sequence ID" value="KAK1748703.1"/>
    <property type="molecule type" value="Genomic_DNA"/>
</dbReference>
<dbReference type="InterPro" id="IPR027417">
    <property type="entry name" value="P-loop_NTPase"/>
</dbReference>
<sequence length="499" mass="56389">MLLAQGDRFSSIPQRTVSSTSSSLKKIQLEMIHDNNYNHDEVQSDDFSDFDQPYHETASDWFRRSARRKARRLAGVSSCSSSDESIEEGYGDGEMTTSSNNNAAFKPIIKWQRQYPIAAARACLSLSQSDTAIGHGSTRSPRERECNRLYRVFNKLRRQQSMQHQQQQNNDDDNTQAIENDKLVIDSFLPRGTGISIIDSVLTRETNRRGTSSCSLVCEMTGNRRSGKTTTLVAIAARYVASTTNSFFRDLLECEATKSTTAACGEGDLNRRPSKRQRRHGNDMQTSQSVNEPRVVILDIDHCVNPIKLMLAVREAVLRRFHETDVSRKWIRDLKANNNAQGDVTGTTNMEEDSEAQHYDELSAREKKMIERTITSCLGRINIVQPRDFTYLSLVATLEGLRQRLDHEKKDNNQKQAPTLIMVDSMSTLDSSTQFQESLPAAKGSYSGLSDRNEFFRQLIRLRDAHEVAIIGTSLTTAGRCSIWEKIVTHRVSIEKGMN</sequence>
<gene>
    <name evidence="2" type="ORF">QTG54_000642</name>
</gene>
<evidence type="ECO:0000256" key="1">
    <source>
        <dbReference type="SAM" id="MobiDB-lite"/>
    </source>
</evidence>
<feature type="region of interest" description="Disordered" evidence="1">
    <location>
        <begin position="264"/>
        <end position="288"/>
    </location>
</feature>
<keyword evidence="3" id="KW-1185">Reference proteome</keyword>
<proteinExistence type="predicted"/>
<dbReference type="Gene3D" id="3.40.50.300">
    <property type="entry name" value="P-loop containing nucleotide triphosphate hydrolases"/>
    <property type="match status" value="1"/>
</dbReference>
<protein>
    <submittedName>
        <fullName evidence="2">Uncharacterized protein</fullName>
    </submittedName>
</protein>
<dbReference type="AlphaFoldDB" id="A0AAD8YLQ8"/>
<organism evidence="2 3">
    <name type="scientific">Skeletonema marinoi</name>
    <dbReference type="NCBI Taxonomy" id="267567"/>
    <lineage>
        <taxon>Eukaryota</taxon>
        <taxon>Sar</taxon>
        <taxon>Stramenopiles</taxon>
        <taxon>Ochrophyta</taxon>
        <taxon>Bacillariophyta</taxon>
        <taxon>Coscinodiscophyceae</taxon>
        <taxon>Thalassiosirophycidae</taxon>
        <taxon>Thalassiosirales</taxon>
        <taxon>Skeletonemataceae</taxon>
        <taxon>Skeletonema</taxon>
        <taxon>Skeletonema marinoi-dohrnii complex</taxon>
    </lineage>
</organism>
<reference evidence="2" key="1">
    <citation type="submission" date="2023-06" db="EMBL/GenBank/DDBJ databases">
        <title>Survivors Of The Sea: Transcriptome response of Skeletonema marinoi to long-term dormancy.</title>
        <authorList>
            <person name="Pinder M.I.M."/>
            <person name="Kourtchenko O."/>
            <person name="Robertson E.K."/>
            <person name="Larsson T."/>
            <person name="Maumus F."/>
            <person name="Osuna-Cruz C.M."/>
            <person name="Vancaester E."/>
            <person name="Stenow R."/>
            <person name="Vandepoele K."/>
            <person name="Ploug H."/>
            <person name="Bruchert V."/>
            <person name="Godhe A."/>
            <person name="Topel M."/>
        </authorList>
    </citation>
    <scope>NUCLEOTIDE SEQUENCE</scope>
    <source>
        <strain evidence="2">R05AC</strain>
    </source>
</reference>
<accession>A0AAD8YLQ8</accession>
<evidence type="ECO:0000313" key="3">
    <source>
        <dbReference type="Proteomes" id="UP001224775"/>
    </source>
</evidence>
<dbReference type="SUPFAM" id="SSF52540">
    <property type="entry name" value="P-loop containing nucleoside triphosphate hydrolases"/>
    <property type="match status" value="1"/>
</dbReference>
<comment type="caution">
    <text evidence="2">The sequence shown here is derived from an EMBL/GenBank/DDBJ whole genome shotgun (WGS) entry which is preliminary data.</text>
</comment>
<evidence type="ECO:0000313" key="2">
    <source>
        <dbReference type="EMBL" id="KAK1748703.1"/>
    </source>
</evidence>
<dbReference type="Proteomes" id="UP001224775">
    <property type="component" value="Unassembled WGS sequence"/>
</dbReference>